<dbReference type="AlphaFoldDB" id="A0AAD9Q726"/>
<reference evidence="1" key="2">
    <citation type="journal article" date="2023" name="Science">
        <title>Genomic signatures of disease resistance in endangered staghorn corals.</title>
        <authorList>
            <person name="Vollmer S.V."/>
            <person name="Selwyn J.D."/>
            <person name="Despard B.A."/>
            <person name="Roesel C.L."/>
        </authorList>
    </citation>
    <scope>NUCLEOTIDE SEQUENCE</scope>
    <source>
        <strain evidence="1">K2</strain>
    </source>
</reference>
<sequence length="107" mass="12234">MQGTKAQVVLLCRQVLALEPYSCTSIKKGSNEAGKIWTDITQRIFHRELSERELPSFSVSSKRKKIKKYMPLGYPLNEIIERGKVAKENSNFANEMKEKDKATGEEK</sequence>
<gene>
    <name evidence="1" type="ORF">P5673_022452</name>
</gene>
<dbReference type="Proteomes" id="UP001249851">
    <property type="component" value="Unassembled WGS sequence"/>
</dbReference>
<reference evidence="1" key="1">
    <citation type="journal article" date="2023" name="G3 (Bethesda)">
        <title>Whole genome assembly and annotation of the endangered Caribbean coral Acropora cervicornis.</title>
        <authorList>
            <person name="Selwyn J.D."/>
            <person name="Vollmer S.V."/>
        </authorList>
    </citation>
    <scope>NUCLEOTIDE SEQUENCE</scope>
    <source>
        <strain evidence="1">K2</strain>
    </source>
</reference>
<organism evidence="1 2">
    <name type="scientific">Acropora cervicornis</name>
    <name type="common">Staghorn coral</name>
    <dbReference type="NCBI Taxonomy" id="6130"/>
    <lineage>
        <taxon>Eukaryota</taxon>
        <taxon>Metazoa</taxon>
        <taxon>Cnidaria</taxon>
        <taxon>Anthozoa</taxon>
        <taxon>Hexacorallia</taxon>
        <taxon>Scleractinia</taxon>
        <taxon>Astrocoeniina</taxon>
        <taxon>Acroporidae</taxon>
        <taxon>Acropora</taxon>
    </lineage>
</organism>
<accession>A0AAD9Q726</accession>
<evidence type="ECO:0000313" key="2">
    <source>
        <dbReference type="Proteomes" id="UP001249851"/>
    </source>
</evidence>
<dbReference type="EMBL" id="JARQWQ010000060">
    <property type="protein sequence ID" value="KAK2555823.1"/>
    <property type="molecule type" value="Genomic_DNA"/>
</dbReference>
<keyword evidence="2" id="KW-1185">Reference proteome</keyword>
<protein>
    <submittedName>
        <fullName evidence="1">Uncharacterized protein</fullName>
    </submittedName>
</protein>
<proteinExistence type="predicted"/>
<name>A0AAD9Q726_ACRCE</name>
<comment type="caution">
    <text evidence="1">The sequence shown here is derived from an EMBL/GenBank/DDBJ whole genome shotgun (WGS) entry which is preliminary data.</text>
</comment>
<evidence type="ECO:0000313" key="1">
    <source>
        <dbReference type="EMBL" id="KAK2555823.1"/>
    </source>
</evidence>